<proteinExistence type="predicted"/>
<dbReference type="AlphaFoldDB" id="A0A3M7SDT8"/>
<reference evidence="1 2" key="1">
    <citation type="journal article" date="2018" name="Sci. Rep.">
        <title>Genomic signatures of local adaptation to the degree of environmental predictability in rotifers.</title>
        <authorList>
            <person name="Franch-Gras L."/>
            <person name="Hahn C."/>
            <person name="Garcia-Roger E.M."/>
            <person name="Carmona M.J."/>
            <person name="Serra M."/>
            <person name="Gomez A."/>
        </authorList>
    </citation>
    <scope>NUCLEOTIDE SEQUENCE [LARGE SCALE GENOMIC DNA]</scope>
    <source>
        <strain evidence="1">HYR1</strain>
    </source>
</reference>
<dbReference type="EMBL" id="REGN01001547">
    <property type="protein sequence ID" value="RNA33962.1"/>
    <property type="molecule type" value="Genomic_DNA"/>
</dbReference>
<sequence length="94" mass="10954">MSFISQNGSLKIFYDKLIKYSNVCTNAFCAPKFYMQTLLFRNSVIIFRTNLANLSGLREILANFVFEIVKGILFEFSAIDLYDQSWYSEQALRL</sequence>
<gene>
    <name evidence="1" type="ORF">BpHYR1_035146</name>
</gene>
<keyword evidence="2" id="KW-1185">Reference proteome</keyword>
<organism evidence="1 2">
    <name type="scientific">Brachionus plicatilis</name>
    <name type="common">Marine rotifer</name>
    <name type="synonym">Brachionus muelleri</name>
    <dbReference type="NCBI Taxonomy" id="10195"/>
    <lineage>
        <taxon>Eukaryota</taxon>
        <taxon>Metazoa</taxon>
        <taxon>Spiralia</taxon>
        <taxon>Gnathifera</taxon>
        <taxon>Rotifera</taxon>
        <taxon>Eurotatoria</taxon>
        <taxon>Monogononta</taxon>
        <taxon>Pseudotrocha</taxon>
        <taxon>Ploima</taxon>
        <taxon>Brachionidae</taxon>
        <taxon>Brachionus</taxon>
    </lineage>
</organism>
<name>A0A3M7SDT8_BRAPC</name>
<protein>
    <submittedName>
        <fullName evidence="1">Uncharacterized protein</fullName>
    </submittedName>
</protein>
<evidence type="ECO:0000313" key="2">
    <source>
        <dbReference type="Proteomes" id="UP000276133"/>
    </source>
</evidence>
<comment type="caution">
    <text evidence="1">The sequence shown here is derived from an EMBL/GenBank/DDBJ whole genome shotgun (WGS) entry which is preliminary data.</text>
</comment>
<accession>A0A3M7SDT8</accession>
<dbReference type="Proteomes" id="UP000276133">
    <property type="component" value="Unassembled WGS sequence"/>
</dbReference>
<evidence type="ECO:0000313" key="1">
    <source>
        <dbReference type="EMBL" id="RNA33962.1"/>
    </source>
</evidence>